<dbReference type="InterPro" id="IPR000182">
    <property type="entry name" value="GNAT_dom"/>
</dbReference>
<gene>
    <name evidence="2" type="ORF">AVDCRST_MAG88-314</name>
</gene>
<feature type="non-terminal residue" evidence="2">
    <location>
        <position position="75"/>
    </location>
</feature>
<dbReference type="InterPro" id="IPR016181">
    <property type="entry name" value="Acyl_CoA_acyltransferase"/>
</dbReference>
<name>A0A6J4UCR4_9BACT</name>
<reference evidence="2" key="1">
    <citation type="submission" date="2020-02" db="EMBL/GenBank/DDBJ databases">
        <authorList>
            <person name="Meier V. D."/>
        </authorList>
    </citation>
    <scope>NUCLEOTIDE SEQUENCE</scope>
    <source>
        <strain evidence="2">AVDCRST_MAG88</strain>
    </source>
</reference>
<evidence type="ECO:0000259" key="1">
    <source>
        <dbReference type="PROSITE" id="PS51186"/>
    </source>
</evidence>
<dbReference type="CDD" id="cd04301">
    <property type="entry name" value="NAT_SF"/>
    <property type="match status" value="1"/>
</dbReference>
<sequence>MRHDDLDRVIEIDRAVGWPHARDRFQYLLEDEDTHALVAEVGDVVAGFAFAGVREPVGWLGAVATDPAYRRRGIR</sequence>
<dbReference type="SUPFAM" id="SSF55729">
    <property type="entry name" value="Acyl-CoA N-acyltransferases (Nat)"/>
    <property type="match status" value="1"/>
</dbReference>
<feature type="domain" description="N-acetyltransferase" evidence="1">
    <location>
        <begin position="1"/>
        <end position="75"/>
    </location>
</feature>
<dbReference type="PROSITE" id="PS51186">
    <property type="entry name" value="GNAT"/>
    <property type="match status" value="1"/>
</dbReference>
<proteinExistence type="predicted"/>
<organism evidence="2">
    <name type="scientific">uncultured Thermomicrobiales bacterium</name>
    <dbReference type="NCBI Taxonomy" id="1645740"/>
    <lineage>
        <taxon>Bacteria</taxon>
        <taxon>Pseudomonadati</taxon>
        <taxon>Thermomicrobiota</taxon>
        <taxon>Thermomicrobia</taxon>
        <taxon>Thermomicrobiales</taxon>
        <taxon>environmental samples</taxon>
    </lineage>
</organism>
<dbReference type="EMBL" id="CADCWM010000103">
    <property type="protein sequence ID" value="CAA9544807.1"/>
    <property type="molecule type" value="Genomic_DNA"/>
</dbReference>
<dbReference type="Pfam" id="PF00583">
    <property type="entry name" value="Acetyltransf_1"/>
    <property type="match status" value="1"/>
</dbReference>
<protein>
    <recommendedName>
        <fullName evidence="1">N-acetyltransferase domain-containing protein</fullName>
    </recommendedName>
</protein>
<accession>A0A6J4UCR4</accession>
<dbReference type="GO" id="GO:0016747">
    <property type="term" value="F:acyltransferase activity, transferring groups other than amino-acyl groups"/>
    <property type="evidence" value="ECO:0007669"/>
    <property type="project" value="InterPro"/>
</dbReference>
<evidence type="ECO:0000313" key="2">
    <source>
        <dbReference type="EMBL" id="CAA9544807.1"/>
    </source>
</evidence>
<dbReference type="Gene3D" id="3.40.630.30">
    <property type="match status" value="1"/>
</dbReference>
<dbReference type="AlphaFoldDB" id="A0A6J4UCR4"/>